<dbReference type="RefSeq" id="WP_023613690.1">
    <property type="nucleotide sequence ID" value="NZ_BAUW01000072.1"/>
</dbReference>
<evidence type="ECO:0000313" key="1">
    <source>
        <dbReference type="EMBL" id="GAE47322.1"/>
    </source>
</evidence>
<comment type="caution">
    <text evidence="1">The sequence shown here is derived from an EMBL/GenBank/DDBJ whole genome shotgun (WGS) entry which is preliminary data.</text>
</comment>
<organism evidence="1 2">
    <name type="scientific">Mesobacillus boroniphilus JCM 21738</name>
    <dbReference type="NCBI Taxonomy" id="1294265"/>
    <lineage>
        <taxon>Bacteria</taxon>
        <taxon>Bacillati</taxon>
        <taxon>Bacillota</taxon>
        <taxon>Bacilli</taxon>
        <taxon>Bacillales</taxon>
        <taxon>Bacillaceae</taxon>
        <taxon>Mesobacillus</taxon>
    </lineage>
</organism>
<dbReference type="eggNOG" id="COG1943">
    <property type="taxonomic scope" value="Bacteria"/>
</dbReference>
<dbReference type="Proteomes" id="UP000018949">
    <property type="component" value="Unassembled WGS sequence"/>
</dbReference>
<proteinExistence type="predicted"/>
<evidence type="ECO:0000313" key="2">
    <source>
        <dbReference type="Proteomes" id="UP000018949"/>
    </source>
</evidence>
<gene>
    <name evidence="1" type="ORF">JCM21738_4289</name>
</gene>
<protein>
    <submittedName>
        <fullName evidence="1">Transposase</fullName>
    </submittedName>
</protein>
<reference evidence="1 2" key="1">
    <citation type="submission" date="2013-12" db="EMBL/GenBank/DDBJ databases">
        <title>NBRP : Genome information of microbial organism related human and environment.</title>
        <authorList>
            <person name="Hattori M."/>
            <person name="Oshima K."/>
            <person name="Inaba H."/>
            <person name="Suda W."/>
            <person name="Sakamoto M."/>
            <person name="Iino T."/>
            <person name="Kitahara M."/>
            <person name="Oshida Y."/>
            <person name="Iida T."/>
            <person name="Kudo T."/>
            <person name="Itoh T."/>
            <person name="Ahmed I."/>
            <person name="Ohkuma M."/>
        </authorList>
    </citation>
    <scope>NUCLEOTIDE SEQUENCE [LARGE SCALE GENOMIC DNA]</scope>
    <source>
        <strain evidence="1 2">JCM 21738</strain>
    </source>
</reference>
<accession>W4RT89</accession>
<dbReference type="AlphaFoldDB" id="W4RT89"/>
<keyword evidence="2" id="KW-1185">Reference proteome</keyword>
<dbReference type="EMBL" id="BAUW01000072">
    <property type="protein sequence ID" value="GAE47322.1"/>
    <property type="molecule type" value="Genomic_DNA"/>
</dbReference>
<name>W4RT89_9BACI</name>
<sequence>MPREARRKSASGVYRVMLRGAAVKGFKKFNERTNRDECLEDIYPRRKLTDEQARQEIKQLLGEIAIARVKSLPGWQKDHYLIKIKEIDGITVRQAARILCVSKNLIHRAGLRGPSANFDSLE</sequence>